<evidence type="ECO:0000313" key="4">
    <source>
        <dbReference type="Proteomes" id="UP000557717"/>
    </source>
</evidence>
<accession>A0A840VAH0</accession>
<gene>
    <name evidence="3" type="ORF">HNR46_001917</name>
</gene>
<dbReference type="InterPro" id="IPR000620">
    <property type="entry name" value="EamA_dom"/>
</dbReference>
<feature type="transmembrane region" description="Helical" evidence="1">
    <location>
        <begin position="220"/>
        <end position="243"/>
    </location>
</feature>
<feature type="transmembrane region" description="Helical" evidence="1">
    <location>
        <begin position="160"/>
        <end position="177"/>
    </location>
</feature>
<dbReference type="SUPFAM" id="SSF103481">
    <property type="entry name" value="Multidrug resistance efflux transporter EmrE"/>
    <property type="match status" value="2"/>
</dbReference>
<dbReference type="PANTHER" id="PTHR22911">
    <property type="entry name" value="ACYL-MALONYL CONDENSING ENZYME-RELATED"/>
    <property type="match status" value="1"/>
</dbReference>
<organism evidence="3 4">
    <name type="scientific">Haloferula luteola</name>
    <dbReference type="NCBI Taxonomy" id="595692"/>
    <lineage>
        <taxon>Bacteria</taxon>
        <taxon>Pseudomonadati</taxon>
        <taxon>Verrucomicrobiota</taxon>
        <taxon>Verrucomicrobiia</taxon>
        <taxon>Verrucomicrobiales</taxon>
        <taxon>Verrucomicrobiaceae</taxon>
        <taxon>Haloferula</taxon>
    </lineage>
</organism>
<dbReference type="Pfam" id="PF00892">
    <property type="entry name" value="EamA"/>
    <property type="match status" value="1"/>
</dbReference>
<dbReference type="RefSeq" id="WP_184018057.1">
    <property type="nucleotide sequence ID" value="NZ_JACHFD010000008.1"/>
</dbReference>
<feature type="transmembrane region" description="Helical" evidence="1">
    <location>
        <begin position="189"/>
        <end position="208"/>
    </location>
</feature>
<dbReference type="Proteomes" id="UP000557717">
    <property type="component" value="Unassembled WGS sequence"/>
</dbReference>
<comment type="caution">
    <text evidence="3">The sequence shown here is derived from an EMBL/GenBank/DDBJ whole genome shotgun (WGS) entry which is preliminary data.</text>
</comment>
<evidence type="ECO:0000256" key="1">
    <source>
        <dbReference type="SAM" id="Phobius"/>
    </source>
</evidence>
<dbReference type="EMBL" id="JACHFD010000008">
    <property type="protein sequence ID" value="MBB5351678.1"/>
    <property type="molecule type" value="Genomic_DNA"/>
</dbReference>
<feature type="transmembrane region" description="Helical" evidence="1">
    <location>
        <begin position="249"/>
        <end position="271"/>
    </location>
</feature>
<dbReference type="AlphaFoldDB" id="A0A840VAH0"/>
<protein>
    <submittedName>
        <fullName evidence="3">Drug/metabolite transporter (DMT)-like permease</fullName>
    </submittedName>
</protein>
<proteinExistence type="predicted"/>
<feature type="domain" description="EamA" evidence="2">
    <location>
        <begin position="2"/>
        <end position="143"/>
    </location>
</feature>
<dbReference type="Gene3D" id="1.10.3730.20">
    <property type="match status" value="1"/>
</dbReference>
<feature type="transmembrane region" description="Helical" evidence="1">
    <location>
        <begin position="278"/>
        <end position="295"/>
    </location>
</feature>
<dbReference type="PANTHER" id="PTHR22911:SF137">
    <property type="entry name" value="SOLUTE CARRIER FAMILY 35 MEMBER G2-RELATED"/>
    <property type="match status" value="1"/>
</dbReference>
<evidence type="ECO:0000259" key="2">
    <source>
        <dbReference type="Pfam" id="PF00892"/>
    </source>
</evidence>
<feature type="transmembrane region" description="Helical" evidence="1">
    <location>
        <begin position="75"/>
        <end position="95"/>
    </location>
</feature>
<keyword evidence="1" id="KW-0812">Transmembrane</keyword>
<name>A0A840VAH0_9BACT</name>
<sequence>MSWLLLTVTSAVFLGLYDFFKKAALRVNDVTPVLFGSVAASALVWLPLMVWGVISPSTLPHPALDVVHLSAREHAFLWGKALIVGSSWLCGYHGLKALPLSIATPIRATGPLWTIGLAVLLFREMPSARQWIGLTVILCAFFAFTFVGRREGIHFHRDKGVFFMIGATLLGALSALYDKFLLQSVQLPATTVQAWFTVDLAVLLLPTLGPWWRSPQRKPFVWHPAIPVIGLTLLVADLLYFLAISQPDALISLISPVRRSSVIVSFLLGIIIFREKHLLAKALCVLGIIGGVLLLS</sequence>
<dbReference type="InterPro" id="IPR037185">
    <property type="entry name" value="EmrE-like"/>
</dbReference>
<reference evidence="3 4" key="1">
    <citation type="submission" date="2020-08" db="EMBL/GenBank/DDBJ databases">
        <title>Genomic Encyclopedia of Type Strains, Phase IV (KMG-IV): sequencing the most valuable type-strain genomes for metagenomic binning, comparative biology and taxonomic classification.</title>
        <authorList>
            <person name="Goeker M."/>
        </authorList>
    </citation>
    <scope>NUCLEOTIDE SEQUENCE [LARGE SCALE GENOMIC DNA]</scope>
    <source>
        <strain evidence="3 4">YC6886</strain>
    </source>
</reference>
<keyword evidence="1" id="KW-0472">Membrane</keyword>
<dbReference type="GO" id="GO:0016020">
    <property type="term" value="C:membrane"/>
    <property type="evidence" value="ECO:0007669"/>
    <property type="project" value="InterPro"/>
</dbReference>
<feature type="transmembrane region" description="Helical" evidence="1">
    <location>
        <begin position="33"/>
        <end position="54"/>
    </location>
</feature>
<keyword evidence="1" id="KW-1133">Transmembrane helix</keyword>
<feature type="transmembrane region" description="Helical" evidence="1">
    <location>
        <begin position="131"/>
        <end position="148"/>
    </location>
</feature>
<keyword evidence="4" id="KW-1185">Reference proteome</keyword>
<evidence type="ECO:0000313" key="3">
    <source>
        <dbReference type="EMBL" id="MBB5351678.1"/>
    </source>
</evidence>